<keyword evidence="3" id="KW-0605">Phycobilisome</keyword>
<keyword evidence="2" id="KW-0677">Repeat</keyword>
<comment type="caution">
    <text evidence="4">The sequence shown here is derived from an EMBL/GenBank/DDBJ whole genome shotgun (WGS) entry which is preliminary data.</text>
</comment>
<dbReference type="InterPro" id="IPR011989">
    <property type="entry name" value="ARM-like"/>
</dbReference>
<proteinExistence type="predicted"/>
<dbReference type="InterPro" id="IPR016024">
    <property type="entry name" value="ARM-type_fold"/>
</dbReference>
<evidence type="ECO:0000256" key="1">
    <source>
        <dbReference type="ARBA" id="ARBA00022549"/>
    </source>
</evidence>
<evidence type="ECO:0000256" key="3">
    <source>
        <dbReference type="ARBA" id="ARBA00022738"/>
    </source>
</evidence>
<evidence type="ECO:0000256" key="2">
    <source>
        <dbReference type="ARBA" id="ARBA00022737"/>
    </source>
</evidence>
<dbReference type="PANTHER" id="PTHR12697">
    <property type="entry name" value="PBS LYASE HEAT-LIKE PROTEIN"/>
    <property type="match status" value="1"/>
</dbReference>
<dbReference type="STRING" id="1925591.BI308_11010"/>
<accession>A0A1L9QS25</accession>
<protein>
    <recommendedName>
        <fullName evidence="6">Phycobilisome maturation protein</fullName>
    </recommendedName>
</protein>
<dbReference type="Gene3D" id="1.25.10.10">
    <property type="entry name" value="Leucine-rich Repeat Variant"/>
    <property type="match status" value="2"/>
</dbReference>
<sequence length="209" mass="22561">MSPLSSLLEAVDQADSSDTLVDAVEQLAAAQITEAAPTLIQVLSFNNPGAAVAAVDGLIALGDLAVNDLLELLDDYNYGGRAWAIRALAGIGHPQALETLLDAAVNDFSMSVRRGAARGLGTIQWQKMPSAEVAAAQQQVMDTLFQVTEDPEWVVRYAAVVGLGSLSETADPNFHEPIFHHLQQLTHQEEEPSIRARIHWAMESRKNPK</sequence>
<dbReference type="SUPFAM" id="SSF48371">
    <property type="entry name" value="ARM repeat"/>
    <property type="match status" value="1"/>
</dbReference>
<reference evidence="4" key="1">
    <citation type="submission" date="2016-10" db="EMBL/GenBank/DDBJ databases">
        <title>CRISPR-Cas defence system in Roseofilum reptotaenium: evidence of a bacteriophage-cyanobacterium arms race in the coral black band disease.</title>
        <authorList>
            <person name="Buerger P."/>
            <person name="Wood-Charlson E.M."/>
            <person name="Weynberg K.D."/>
            <person name="Willis B."/>
            <person name="Van Oppen M.J."/>
        </authorList>
    </citation>
    <scope>NUCLEOTIDE SEQUENCE [LARGE SCALE GENOMIC DNA]</scope>
    <source>
        <strain evidence="4">AO1-A</strain>
    </source>
</reference>
<evidence type="ECO:0000313" key="5">
    <source>
        <dbReference type="Proteomes" id="UP000183940"/>
    </source>
</evidence>
<dbReference type="PANTHER" id="PTHR12697:SF5">
    <property type="entry name" value="DEOXYHYPUSINE HYDROXYLASE"/>
    <property type="match status" value="1"/>
</dbReference>
<organism evidence="4 5">
    <name type="scientific">Roseofilum reptotaenium AO1-A</name>
    <dbReference type="NCBI Taxonomy" id="1925591"/>
    <lineage>
        <taxon>Bacteria</taxon>
        <taxon>Bacillati</taxon>
        <taxon>Cyanobacteriota</taxon>
        <taxon>Cyanophyceae</taxon>
        <taxon>Desertifilales</taxon>
        <taxon>Desertifilaceae</taxon>
        <taxon>Roseofilum</taxon>
    </lineage>
</organism>
<dbReference type="AlphaFoldDB" id="A0A1L9QS25"/>
<name>A0A1L9QS25_9CYAN</name>
<dbReference type="InterPro" id="IPR000357">
    <property type="entry name" value="HEAT"/>
</dbReference>
<keyword evidence="1" id="KW-0042">Antenna complex</keyword>
<dbReference type="Pfam" id="PF02985">
    <property type="entry name" value="HEAT"/>
    <property type="match status" value="1"/>
</dbReference>
<dbReference type="Proteomes" id="UP000183940">
    <property type="component" value="Unassembled WGS sequence"/>
</dbReference>
<evidence type="ECO:0008006" key="6">
    <source>
        <dbReference type="Google" id="ProtNLM"/>
    </source>
</evidence>
<gene>
    <name evidence="4" type="ORF">BI308_11010</name>
</gene>
<dbReference type="EMBL" id="MLAW01000016">
    <property type="protein sequence ID" value="OJJ25495.1"/>
    <property type="molecule type" value="Genomic_DNA"/>
</dbReference>
<dbReference type="Pfam" id="PF13646">
    <property type="entry name" value="HEAT_2"/>
    <property type="match status" value="1"/>
</dbReference>
<evidence type="ECO:0000313" key="4">
    <source>
        <dbReference type="EMBL" id="OJJ25495.1"/>
    </source>
</evidence>
<keyword evidence="5" id="KW-1185">Reference proteome</keyword>
<dbReference type="GO" id="GO:0030089">
    <property type="term" value="C:phycobilisome"/>
    <property type="evidence" value="ECO:0007669"/>
    <property type="project" value="UniProtKB-KW"/>
</dbReference>
<dbReference type="GO" id="GO:0016491">
    <property type="term" value="F:oxidoreductase activity"/>
    <property type="evidence" value="ECO:0007669"/>
    <property type="project" value="TreeGrafter"/>
</dbReference>